<protein>
    <submittedName>
        <fullName evidence="3">Hypothetical_protein</fullName>
    </submittedName>
</protein>
<reference evidence="3 4" key="2">
    <citation type="submission" date="2024-07" db="EMBL/GenBank/DDBJ databases">
        <authorList>
            <person name="Akdeniz Z."/>
        </authorList>
    </citation>
    <scope>NUCLEOTIDE SEQUENCE [LARGE SCALE GENOMIC DNA]</scope>
</reference>
<accession>A0AA86NHN3</accession>
<name>A0AA86NHN3_9EUKA</name>
<keyword evidence="1" id="KW-1133">Transmembrane helix</keyword>
<feature type="transmembrane region" description="Helical" evidence="1">
    <location>
        <begin position="139"/>
        <end position="162"/>
    </location>
</feature>
<dbReference type="AlphaFoldDB" id="A0AA86NHN3"/>
<comment type="caution">
    <text evidence="2">The sequence shown here is derived from an EMBL/GenBank/DDBJ whole genome shotgun (WGS) entry which is preliminary data.</text>
</comment>
<sequence>MQLLQLTIQCYYLLELDIYRNFTLLNARQPLIPGVIDLNPKLQILCNSQLALPIVVTCYNRNNKAIATFSTDYPIFPKSFDFPQLENKDSIVSGNQAILQATYSVSFQINGEVMYTTTLARVNLKEDLVATTLIKKFNWFWLIIGIVITLILLIVFAITVYYRRKHQTTINPLYDPEDIKARFNNANKSIYKSNVVLTKSYVQNNSQNNCQEQQLNNESNVKQNSNEQLTYATILVSSKQVEFRGTIENPLKIKSVLPEEPEENEPVLISSTVEKIDIDSFFSSQILKGPEYKRPLGKLSGTRE</sequence>
<dbReference type="EMBL" id="CAXDID020000008">
    <property type="protein sequence ID" value="CAL5977660.1"/>
    <property type="molecule type" value="Genomic_DNA"/>
</dbReference>
<keyword evidence="1" id="KW-0812">Transmembrane</keyword>
<dbReference type="Proteomes" id="UP001642409">
    <property type="component" value="Unassembled WGS sequence"/>
</dbReference>
<evidence type="ECO:0000313" key="4">
    <source>
        <dbReference type="Proteomes" id="UP001642409"/>
    </source>
</evidence>
<reference evidence="2" key="1">
    <citation type="submission" date="2023-06" db="EMBL/GenBank/DDBJ databases">
        <authorList>
            <person name="Kurt Z."/>
        </authorList>
    </citation>
    <scope>NUCLEOTIDE SEQUENCE</scope>
</reference>
<gene>
    <name evidence="3" type="ORF">HINF_LOCUS4410</name>
    <name evidence="2" type="ORF">HINF_LOCUS6846</name>
</gene>
<dbReference type="EMBL" id="CATOUU010000171">
    <property type="protein sequence ID" value="CAI9919201.1"/>
    <property type="molecule type" value="Genomic_DNA"/>
</dbReference>
<proteinExistence type="predicted"/>
<keyword evidence="1" id="KW-0472">Membrane</keyword>
<evidence type="ECO:0000313" key="2">
    <source>
        <dbReference type="EMBL" id="CAI9919201.1"/>
    </source>
</evidence>
<evidence type="ECO:0000313" key="3">
    <source>
        <dbReference type="EMBL" id="CAL5977660.1"/>
    </source>
</evidence>
<evidence type="ECO:0000256" key="1">
    <source>
        <dbReference type="SAM" id="Phobius"/>
    </source>
</evidence>
<keyword evidence="4" id="KW-1185">Reference proteome</keyword>
<organism evidence="2">
    <name type="scientific">Hexamita inflata</name>
    <dbReference type="NCBI Taxonomy" id="28002"/>
    <lineage>
        <taxon>Eukaryota</taxon>
        <taxon>Metamonada</taxon>
        <taxon>Diplomonadida</taxon>
        <taxon>Hexamitidae</taxon>
        <taxon>Hexamitinae</taxon>
        <taxon>Hexamita</taxon>
    </lineage>
</organism>